<sequence>MSVNKRIILGIGIAFASVLMLGCGEVKSVRTSGNNNNEKSITPQSYHQKDWPIPGGYPIKAESFSIPNTTESSLIPTTIIRTDYAVEIPHASAPARLMQVNIPGNIAKNLVGYIIELGTYDIVFIAPSGMNNKAYVSADGGFQAVLRNKDVGMFIQSSGPDVDEGDYEAGMFFPSAKAAFVRDLNMPYNGPVFEKNAMWLHQISSHLDLFGYKTTSLAYVYGIAYYNPSSHENYGVSFQESVVSKNRFEWIPWVLSVEIKKLGQ</sequence>
<dbReference type="Proteomes" id="UP000001917">
    <property type="component" value="Chromosome"/>
</dbReference>
<evidence type="ECO:0000313" key="2">
    <source>
        <dbReference type="Proteomes" id="UP000001917"/>
    </source>
</evidence>
<dbReference type="EMBL" id="CP001727">
    <property type="protein sequence ID" value="ACV58560.1"/>
    <property type="molecule type" value="Genomic_DNA"/>
</dbReference>
<protein>
    <submittedName>
        <fullName evidence="1">Uncharacterized protein</fullName>
    </submittedName>
</protein>
<evidence type="ECO:0000313" key="1">
    <source>
        <dbReference type="EMBL" id="ACV58560.1"/>
    </source>
</evidence>
<dbReference type="PROSITE" id="PS51257">
    <property type="entry name" value="PROKAR_LIPOPROTEIN"/>
    <property type="match status" value="1"/>
</dbReference>
<proteinExistence type="predicted"/>
<dbReference type="KEGG" id="aac:Aaci_1546"/>
<dbReference type="AlphaFoldDB" id="C8WWT8"/>
<reference evidence="2" key="1">
    <citation type="submission" date="2009-09" db="EMBL/GenBank/DDBJ databases">
        <title>The complete chromosome of Alicyclobacillus acidocaldarius subsp. acidocaldarius DSM 446.</title>
        <authorList>
            <consortium name="US DOE Joint Genome Institute (JGI-PGF)"/>
            <person name="Lucas S."/>
            <person name="Copeland A."/>
            <person name="Lapidus A."/>
            <person name="Glavina del Rio T."/>
            <person name="Dalin E."/>
            <person name="Tice H."/>
            <person name="Bruce D."/>
            <person name="Goodwin L."/>
            <person name="Pitluck S."/>
            <person name="Kyrpides N."/>
            <person name="Mavromatis K."/>
            <person name="Ivanova N."/>
            <person name="Ovchinnikova G."/>
            <person name="Chertkov O."/>
            <person name="Sims D."/>
            <person name="Brettin T."/>
            <person name="Detter J.C."/>
            <person name="Han C."/>
            <person name="Larimer F."/>
            <person name="Land M."/>
            <person name="Hauser L."/>
            <person name="Markowitz V."/>
            <person name="Cheng J.-F."/>
            <person name="Hugenholtz P."/>
            <person name="Woyke T."/>
            <person name="Wu D."/>
            <person name="Pukall R."/>
            <person name="Klenk H.-P."/>
            <person name="Eisen J.A."/>
        </authorList>
    </citation>
    <scope>NUCLEOTIDE SEQUENCE [LARGE SCALE GENOMIC DNA]</scope>
    <source>
        <strain evidence="2">ATCC 27009 / DSM 446 / BCRC 14685 / JCM 5260 / KCTC 1825 / NBRC 15652 / NCIMB 11725 / NRRL B-14509 / 104-IA</strain>
    </source>
</reference>
<name>C8WWT8_ALIAD</name>
<keyword evidence="2" id="KW-1185">Reference proteome</keyword>
<reference evidence="1 2" key="2">
    <citation type="journal article" date="2010" name="Stand. Genomic Sci.">
        <title>Complete genome sequence of Alicyclobacillus acidocaldarius type strain (104-IA).</title>
        <authorList>
            <person name="Mavromatis K."/>
            <person name="Sikorski J."/>
            <person name="Lapidus A."/>
            <person name="Glavina Del Rio T."/>
            <person name="Copeland A."/>
            <person name="Tice H."/>
            <person name="Cheng J.F."/>
            <person name="Lucas S."/>
            <person name="Chen F."/>
            <person name="Nolan M."/>
            <person name="Bruce D."/>
            <person name="Goodwin L."/>
            <person name="Pitluck S."/>
            <person name="Ivanova N."/>
            <person name="Ovchinnikova G."/>
            <person name="Pati A."/>
            <person name="Chen A."/>
            <person name="Palaniappan K."/>
            <person name="Land M."/>
            <person name="Hauser L."/>
            <person name="Chang Y.J."/>
            <person name="Jeffries C.D."/>
            <person name="Chain P."/>
            <person name="Meincke L."/>
            <person name="Sims D."/>
            <person name="Chertkov O."/>
            <person name="Han C."/>
            <person name="Brettin T."/>
            <person name="Detter J.C."/>
            <person name="Wahrenburg C."/>
            <person name="Rohde M."/>
            <person name="Pukall R."/>
            <person name="Goker M."/>
            <person name="Bristow J."/>
            <person name="Eisen J.A."/>
            <person name="Markowitz V."/>
            <person name="Hugenholtz P."/>
            <person name="Klenk H.P."/>
            <person name="Kyrpides N.C."/>
        </authorList>
    </citation>
    <scope>NUCLEOTIDE SEQUENCE [LARGE SCALE GENOMIC DNA]</scope>
    <source>
        <strain evidence="2">ATCC 27009 / DSM 446 / BCRC 14685 / JCM 5260 / KCTC 1825 / NBRC 15652 / NCIMB 11725 / NRRL B-14509 / 104-IA</strain>
    </source>
</reference>
<dbReference type="HOGENOM" id="CLU_1052260_0_0_9"/>
<organism evidence="1 2">
    <name type="scientific">Alicyclobacillus acidocaldarius subsp. acidocaldarius (strain ATCC 27009 / DSM 446 / BCRC 14685 / JCM 5260 / KCTC 1825 / NBRC 15652 / NCIMB 11725 / NRRL B-14509 / 104-IA)</name>
    <name type="common">Bacillus acidocaldarius</name>
    <dbReference type="NCBI Taxonomy" id="521098"/>
    <lineage>
        <taxon>Bacteria</taxon>
        <taxon>Bacillati</taxon>
        <taxon>Bacillota</taxon>
        <taxon>Bacilli</taxon>
        <taxon>Bacillales</taxon>
        <taxon>Alicyclobacillaceae</taxon>
        <taxon>Alicyclobacillus</taxon>
    </lineage>
</organism>
<gene>
    <name evidence="1" type="ordered locus">Aaci_1546</name>
</gene>
<accession>C8WWT8</accession>